<feature type="compositionally biased region" description="Basic and acidic residues" evidence="1">
    <location>
        <begin position="7"/>
        <end position="28"/>
    </location>
</feature>
<evidence type="ECO:0000313" key="2">
    <source>
        <dbReference type="EMBL" id="KAK3581211.1"/>
    </source>
</evidence>
<evidence type="ECO:0000313" key="3">
    <source>
        <dbReference type="Proteomes" id="UP001195483"/>
    </source>
</evidence>
<dbReference type="AlphaFoldDB" id="A0AAE0RX14"/>
<sequence>MCAVGNKDSETGIGKAERKRQELKKSGDKSAVGITNTETGIKKEWRHECSGNYKYRESNWKGREKCAVGITNTETGIKKERTQECSGKYKHRERERAIGKADRSVQWELQIQRQELKKSRDRSAVGITNTETGIKKERNKSTVKNTNTERAFGKAERSVQWELQIQRQELKKSGDKSAVKKYKHRESNWKGREKCAVGKINTETGIRKERRHECSGK</sequence>
<dbReference type="EMBL" id="JAEAOA010001462">
    <property type="protein sequence ID" value="KAK3581211.1"/>
    <property type="molecule type" value="Genomic_DNA"/>
</dbReference>
<evidence type="ECO:0000256" key="1">
    <source>
        <dbReference type="SAM" id="MobiDB-lite"/>
    </source>
</evidence>
<accession>A0AAE0RX14</accession>
<dbReference type="Proteomes" id="UP001195483">
    <property type="component" value="Unassembled WGS sequence"/>
</dbReference>
<keyword evidence="3" id="KW-1185">Reference proteome</keyword>
<reference evidence="2" key="3">
    <citation type="submission" date="2023-05" db="EMBL/GenBank/DDBJ databases">
        <authorList>
            <person name="Smith C.H."/>
        </authorList>
    </citation>
    <scope>NUCLEOTIDE SEQUENCE</scope>
    <source>
        <strain evidence="2">CHS0354</strain>
        <tissue evidence="2">Mantle</tissue>
    </source>
</reference>
<reference evidence="2" key="2">
    <citation type="journal article" date="2021" name="Genome Biol. Evol.">
        <title>Developing a high-quality reference genome for a parasitic bivalve with doubly uniparental inheritance (Bivalvia: Unionida).</title>
        <authorList>
            <person name="Smith C.H."/>
        </authorList>
    </citation>
    <scope>NUCLEOTIDE SEQUENCE</scope>
    <source>
        <strain evidence="2">CHS0354</strain>
        <tissue evidence="2">Mantle</tissue>
    </source>
</reference>
<feature type="region of interest" description="Disordered" evidence="1">
    <location>
        <begin position="82"/>
        <end position="102"/>
    </location>
</feature>
<protein>
    <submittedName>
        <fullName evidence="2">Uncharacterized protein</fullName>
    </submittedName>
</protein>
<feature type="region of interest" description="Disordered" evidence="1">
    <location>
        <begin position="118"/>
        <end position="150"/>
    </location>
</feature>
<feature type="compositionally biased region" description="Basic and acidic residues" evidence="1">
    <location>
        <begin position="92"/>
        <end position="102"/>
    </location>
</feature>
<feature type="region of interest" description="Disordered" evidence="1">
    <location>
        <begin position="1"/>
        <end position="41"/>
    </location>
</feature>
<feature type="region of interest" description="Disordered" evidence="1">
    <location>
        <begin position="170"/>
        <end position="190"/>
    </location>
</feature>
<organism evidence="2 3">
    <name type="scientific">Potamilus streckersoni</name>
    <dbReference type="NCBI Taxonomy" id="2493646"/>
    <lineage>
        <taxon>Eukaryota</taxon>
        <taxon>Metazoa</taxon>
        <taxon>Spiralia</taxon>
        <taxon>Lophotrochozoa</taxon>
        <taxon>Mollusca</taxon>
        <taxon>Bivalvia</taxon>
        <taxon>Autobranchia</taxon>
        <taxon>Heteroconchia</taxon>
        <taxon>Palaeoheterodonta</taxon>
        <taxon>Unionida</taxon>
        <taxon>Unionoidea</taxon>
        <taxon>Unionidae</taxon>
        <taxon>Ambleminae</taxon>
        <taxon>Lampsilini</taxon>
        <taxon>Potamilus</taxon>
    </lineage>
</organism>
<name>A0AAE0RX14_9BIVA</name>
<gene>
    <name evidence="2" type="ORF">CHS0354_024753</name>
</gene>
<comment type="caution">
    <text evidence="2">The sequence shown here is derived from an EMBL/GenBank/DDBJ whole genome shotgun (WGS) entry which is preliminary data.</text>
</comment>
<reference evidence="2" key="1">
    <citation type="journal article" date="2021" name="Genome Biol. Evol.">
        <title>A High-Quality Reference Genome for a Parasitic Bivalve with Doubly Uniparental Inheritance (Bivalvia: Unionida).</title>
        <authorList>
            <person name="Smith C.H."/>
        </authorList>
    </citation>
    <scope>NUCLEOTIDE SEQUENCE</scope>
    <source>
        <strain evidence="2">CHS0354</strain>
    </source>
</reference>
<proteinExistence type="predicted"/>